<organism evidence="2 3">
    <name type="scientific">Edaphochlamys debaryana</name>
    <dbReference type="NCBI Taxonomy" id="47281"/>
    <lineage>
        <taxon>Eukaryota</taxon>
        <taxon>Viridiplantae</taxon>
        <taxon>Chlorophyta</taxon>
        <taxon>core chlorophytes</taxon>
        <taxon>Chlorophyceae</taxon>
        <taxon>CS clade</taxon>
        <taxon>Chlamydomonadales</taxon>
        <taxon>Chlamydomonadales incertae sedis</taxon>
        <taxon>Edaphochlamys</taxon>
    </lineage>
</organism>
<feature type="region of interest" description="Disordered" evidence="1">
    <location>
        <begin position="34"/>
        <end position="63"/>
    </location>
</feature>
<sequence length="742" mass="79922">MRELVQMERAREVIREQLLSKRFLDPLLCAAKSTGGLPRFPNRSSPQVDLPGSPLSGAASLGSSPLRATVSQHALAGAISAPASPMAAAAARRRQQLLDAQGPSPRSSAKQLLSPSSGSAPTAKRANFGELPRLGNGANGGYGASGASGGGAGPGVGLGGVPTGTAPLGSALGEGYNPEDGDDEVELALLVKSEKRRLAKVQSKVSTALRSQQRVQGLLANCQGGPKLTLTPEELTASIIPTPAKPPDGVDLKVPQDDIRFSGVKLRFLMGLLEALDQNPVLCKSTQEVVEHFVKPLTAELKCRLLDLIPTEHRGQPHHYISHAWGCNARDLLQTLRREMLPPAPPRPPPLGLNKKGGGPGADGKGGPGGPGRARAPGGLRGAAGAGGGEGGVRLPGLGGGTHLPAIGGGGGGTASGGTMGGGAGGGGGGGDAYNQMLATPEAMWRHFEELNGQYQRDLDKALDQVVWLDFICNNQHAMTKKDYGKVAKTVVACGATVLILDPMLTPLGRTWCLFEIMHCLRCKRHLKVFRVEASGGGGLDEKQWDRLVETISIQESRATTEQDRVGILQEVLNTVGMAYVNDTIRTALRLSNADRARQLALRREQLRITMELLQPEPTSIGTEEYEDNLSKCKDHLQAVLEEFYKDDMSRLIIPRDYVSNSARCWDMLCIFAEILERELFREDAKALRQLAWLIFKRHSKQYIEVLYEKELENWLIDSLEHDRKWRRTQAKLKHDAQKKWN</sequence>
<feature type="compositionally biased region" description="Pro residues" evidence="1">
    <location>
        <begin position="342"/>
        <end position="351"/>
    </location>
</feature>
<evidence type="ECO:0000313" key="3">
    <source>
        <dbReference type="Proteomes" id="UP000612055"/>
    </source>
</evidence>
<feature type="compositionally biased region" description="Gly residues" evidence="1">
    <location>
        <begin position="355"/>
        <end position="372"/>
    </location>
</feature>
<feature type="region of interest" description="Disordered" evidence="1">
    <location>
        <begin position="340"/>
        <end position="413"/>
    </location>
</feature>
<dbReference type="AlphaFoldDB" id="A0A836BWE9"/>
<feature type="compositionally biased region" description="Gly residues" evidence="1">
    <location>
        <begin position="379"/>
        <end position="413"/>
    </location>
</feature>
<proteinExistence type="predicted"/>
<comment type="caution">
    <text evidence="2">The sequence shown here is derived from an EMBL/GenBank/DDBJ whole genome shotgun (WGS) entry which is preliminary data.</text>
</comment>
<feature type="compositionally biased region" description="Low complexity" evidence="1">
    <location>
        <begin position="50"/>
        <end position="63"/>
    </location>
</feature>
<name>A0A836BWE9_9CHLO</name>
<protein>
    <submittedName>
        <fullName evidence="2">Uncharacterized protein</fullName>
    </submittedName>
</protein>
<evidence type="ECO:0000313" key="2">
    <source>
        <dbReference type="EMBL" id="KAG2490078.1"/>
    </source>
</evidence>
<dbReference type="EMBL" id="JAEHOE010000066">
    <property type="protein sequence ID" value="KAG2490078.1"/>
    <property type="molecule type" value="Genomic_DNA"/>
</dbReference>
<gene>
    <name evidence="2" type="ORF">HYH03_011543</name>
</gene>
<dbReference type="Proteomes" id="UP000612055">
    <property type="component" value="Unassembled WGS sequence"/>
</dbReference>
<accession>A0A836BWE9</accession>
<dbReference type="OrthoDB" id="537969at2759"/>
<keyword evidence="3" id="KW-1185">Reference proteome</keyword>
<feature type="region of interest" description="Disordered" evidence="1">
    <location>
        <begin position="86"/>
        <end position="132"/>
    </location>
</feature>
<reference evidence="2" key="1">
    <citation type="journal article" date="2020" name="bioRxiv">
        <title>Comparative genomics of Chlamydomonas.</title>
        <authorList>
            <person name="Craig R.J."/>
            <person name="Hasan A.R."/>
            <person name="Ness R.W."/>
            <person name="Keightley P.D."/>
        </authorList>
    </citation>
    <scope>NUCLEOTIDE SEQUENCE</scope>
    <source>
        <strain evidence="2">CCAP 11/70</strain>
    </source>
</reference>
<feature type="compositionally biased region" description="Polar residues" evidence="1">
    <location>
        <begin position="104"/>
        <end position="120"/>
    </location>
</feature>
<evidence type="ECO:0000256" key="1">
    <source>
        <dbReference type="SAM" id="MobiDB-lite"/>
    </source>
</evidence>